<gene>
    <name evidence="2" type="ORF">HW932_02995</name>
</gene>
<keyword evidence="1" id="KW-0732">Signal</keyword>
<dbReference type="AlphaFoldDB" id="A0A850R770"/>
<keyword evidence="3" id="KW-1185">Reference proteome</keyword>
<reference evidence="2 3" key="1">
    <citation type="submission" date="2020-06" db="EMBL/GenBank/DDBJ databases">
        <title>Whole-genome sequence of Allochromatium humboldtianum DSM 21881, type strain.</title>
        <authorList>
            <person name="Kyndt J.A."/>
            <person name="Meyer T.E."/>
        </authorList>
    </citation>
    <scope>NUCLEOTIDE SEQUENCE [LARGE SCALE GENOMIC DNA]</scope>
    <source>
        <strain evidence="2 3">DSM 21881</strain>
    </source>
</reference>
<organism evidence="2 3">
    <name type="scientific">Allochromatium humboldtianum</name>
    <dbReference type="NCBI Taxonomy" id="504901"/>
    <lineage>
        <taxon>Bacteria</taxon>
        <taxon>Pseudomonadati</taxon>
        <taxon>Pseudomonadota</taxon>
        <taxon>Gammaproteobacteria</taxon>
        <taxon>Chromatiales</taxon>
        <taxon>Chromatiaceae</taxon>
        <taxon>Allochromatium</taxon>
    </lineage>
</organism>
<dbReference type="Proteomes" id="UP000592294">
    <property type="component" value="Unassembled WGS sequence"/>
</dbReference>
<evidence type="ECO:0000313" key="2">
    <source>
        <dbReference type="EMBL" id="NVZ08226.1"/>
    </source>
</evidence>
<feature type="chain" id="PRO_5033024684" evidence="1">
    <location>
        <begin position="28"/>
        <end position="79"/>
    </location>
</feature>
<dbReference type="EMBL" id="JABZEO010000002">
    <property type="protein sequence ID" value="NVZ08226.1"/>
    <property type="molecule type" value="Genomic_DNA"/>
</dbReference>
<proteinExistence type="predicted"/>
<sequence>MKTTTASIRALRTVAFFATGVAAYTHASAFAQLPGWPRLLQAAQRLARARAQAATPILNAQPGRLTSRISEIRSTSCNT</sequence>
<comment type="caution">
    <text evidence="2">The sequence shown here is derived from an EMBL/GenBank/DDBJ whole genome shotgun (WGS) entry which is preliminary data.</text>
</comment>
<feature type="signal peptide" evidence="1">
    <location>
        <begin position="1"/>
        <end position="27"/>
    </location>
</feature>
<evidence type="ECO:0000313" key="3">
    <source>
        <dbReference type="Proteomes" id="UP000592294"/>
    </source>
</evidence>
<dbReference type="RefSeq" id="WP_176975019.1">
    <property type="nucleotide sequence ID" value="NZ_JABZEO010000002.1"/>
</dbReference>
<accession>A0A850R770</accession>
<name>A0A850R770_9GAMM</name>
<protein>
    <submittedName>
        <fullName evidence="2">Uncharacterized protein</fullName>
    </submittedName>
</protein>
<evidence type="ECO:0000256" key="1">
    <source>
        <dbReference type="SAM" id="SignalP"/>
    </source>
</evidence>